<dbReference type="Proteomes" id="UP000000269">
    <property type="component" value="Chromosome"/>
</dbReference>
<dbReference type="AlphaFoldDB" id="A8MG81"/>
<dbReference type="EMBL" id="CP000853">
    <property type="protein sequence ID" value="ABW18809.1"/>
    <property type="molecule type" value="Genomic_DNA"/>
</dbReference>
<dbReference type="InterPro" id="IPR046141">
    <property type="entry name" value="DUF6143"/>
</dbReference>
<dbReference type="Pfam" id="PF19640">
    <property type="entry name" value="DUF6143"/>
    <property type="match status" value="1"/>
</dbReference>
<dbReference type="STRING" id="350688.Clos_1264"/>
<evidence type="ECO:0000313" key="2">
    <source>
        <dbReference type="Proteomes" id="UP000000269"/>
    </source>
</evidence>
<dbReference type="eggNOG" id="ENOG503188J">
    <property type="taxonomic scope" value="Bacteria"/>
</dbReference>
<reference evidence="2" key="1">
    <citation type="submission" date="2007-10" db="EMBL/GenBank/DDBJ databases">
        <title>Complete genome of Alkaliphilus oremlandii OhILAs.</title>
        <authorList>
            <person name="Copeland A."/>
            <person name="Lucas S."/>
            <person name="Lapidus A."/>
            <person name="Barry K."/>
            <person name="Detter J.C."/>
            <person name="Glavina del Rio T."/>
            <person name="Hammon N."/>
            <person name="Israni S."/>
            <person name="Dalin E."/>
            <person name="Tice H."/>
            <person name="Pitluck S."/>
            <person name="Chain P."/>
            <person name="Malfatti S."/>
            <person name="Shin M."/>
            <person name="Vergez L."/>
            <person name="Schmutz J."/>
            <person name="Larimer F."/>
            <person name="Land M."/>
            <person name="Hauser L."/>
            <person name="Kyrpides N."/>
            <person name="Mikhailova N."/>
            <person name="Stolz J.F."/>
            <person name="Dawson A."/>
            <person name="Fisher E."/>
            <person name="Crable B."/>
            <person name="Perera E."/>
            <person name="Lisak J."/>
            <person name="Ranganathan M."/>
            <person name="Basu P."/>
            <person name="Richardson P."/>
        </authorList>
    </citation>
    <scope>NUCLEOTIDE SEQUENCE [LARGE SCALE GENOMIC DNA]</scope>
    <source>
        <strain evidence="2">OhILAs</strain>
    </source>
</reference>
<name>A8MG81_ALKOO</name>
<organism evidence="1 2">
    <name type="scientific">Alkaliphilus oremlandii (strain OhILAs)</name>
    <name type="common">Clostridium oremlandii (strain OhILAs)</name>
    <dbReference type="NCBI Taxonomy" id="350688"/>
    <lineage>
        <taxon>Bacteria</taxon>
        <taxon>Bacillati</taxon>
        <taxon>Bacillota</taxon>
        <taxon>Clostridia</taxon>
        <taxon>Peptostreptococcales</taxon>
        <taxon>Natronincolaceae</taxon>
        <taxon>Alkaliphilus</taxon>
    </lineage>
</organism>
<proteinExistence type="predicted"/>
<gene>
    <name evidence="1" type="ordered locus">Clos_1264</name>
</gene>
<dbReference type="HOGENOM" id="CLU_123771_0_0_9"/>
<accession>A8MG81</accession>
<sequence>MYMENYCFSNFTAHQNNHCGCRYYNPCRFPNPSIYSSSMEYTVSVPINLAKSLEGKYFVGYADNLTFGKGTSAWARLYNPPNSGVNLHVTVWTVADISESPFRAQIWFNAVPPGTPQDSQLVTPANLAFCPIPTPKVRLQYASTVTGEPTEGVKAFVRRGQPETTLVDDEQGKFIFPPGGSFLVFLSNPETPDISAGGRIAFGWWEEPIVCKR</sequence>
<dbReference type="KEGG" id="aoe:Clos_1264"/>
<keyword evidence="2" id="KW-1185">Reference proteome</keyword>
<evidence type="ECO:0000313" key="1">
    <source>
        <dbReference type="EMBL" id="ABW18809.1"/>
    </source>
</evidence>
<protein>
    <submittedName>
        <fullName evidence="1">Uncharacterized protein</fullName>
    </submittedName>
</protein>